<dbReference type="AlphaFoldDB" id="A0A1G2B6P6"/>
<evidence type="ECO:0000256" key="1">
    <source>
        <dbReference type="SAM" id="Phobius"/>
    </source>
</evidence>
<organism evidence="2 3">
    <name type="scientific">Candidatus Kerfeldbacteria bacterium RIFCSPLOWO2_01_FULL_48_11</name>
    <dbReference type="NCBI Taxonomy" id="1798543"/>
    <lineage>
        <taxon>Bacteria</taxon>
        <taxon>Candidatus Kerfeldiibacteriota</taxon>
    </lineage>
</organism>
<protein>
    <recommendedName>
        <fullName evidence="4">PrgI family protein</fullName>
    </recommendedName>
</protein>
<feature type="transmembrane region" description="Helical" evidence="1">
    <location>
        <begin position="20"/>
        <end position="39"/>
    </location>
</feature>
<name>A0A1G2B6P6_9BACT</name>
<dbReference type="Proteomes" id="UP000179164">
    <property type="component" value="Unassembled WGS sequence"/>
</dbReference>
<proteinExistence type="predicted"/>
<keyword evidence="1" id="KW-0812">Transmembrane</keyword>
<evidence type="ECO:0000313" key="2">
    <source>
        <dbReference type="EMBL" id="OGY84822.1"/>
    </source>
</evidence>
<evidence type="ECO:0008006" key="4">
    <source>
        <dbReference type="Google" id="ProtNLM"/>
    </source>
</evidence>
<keyword evidence="1" id="KW-1133">Transmembrane helix</keyword>
<dbReference type="EMBL" id="MHKE01000004">
    <property type="protein sequence ID" value="OGY84822.1"/>
    <property type="molecule type" value="Genomic_DNA"/>
</dbReference>
<feature type="transmembrane region" description="Helical" evidence="1">
    <location>
        <begin position="45"/>
        <end position="64"/>
    </location>
</feature>
<reference evidence="2 3" key="1">
    <citation type="journal article" date="2016" name="Nat. Commun.">
        <title>Thousands of microbial genomes shed light on interconnected biogeochemical processes in an aquifer system.</title>
        <authorList>
            <person name="Anantharaman K."/>
            <person name="Brown C.T."/>
            <person name="Hug L.A."/>
            <person name="Sharon I."/>
            <person name="Castelle C.J."/>
            <person name="Probst A.J."/>
            <person name="Thomas B.C."/>
            <person name="Singh A."/>
            <person name="Wilkins M.J."/>
            <person name="Karaoz U."/>
            <person name="Brodie E.L."/>
            <person name="Williams K.H."/>
            <person name="Hubbard S.S."/>
            <person name="Banfield J.F."/>
        </authorList>
    </citation>
    <scope>NUCLEOTIDE SEQUENCE [LARGE SCALE GENOMIC DNA]</scope>
</reference>
<keyword evidence="1" id="KW-0472">Membrane</keyword>
<sequence length="144" mass="16446">MQQYVVPQFIDVENKILGPLTVRQFITFLVGFGFIFIIFKIFQFWIAAILGVMAFGVSGLFAFAKINGRLFHYFLLTLLQTLQRPPLQVWNKSMIVEKTKYQKAAAKEYLPPPKQPLSRSRLSEVALIVDTGGAYQEGIDEIKQ</sequence>
<evidence type="ECO:0000313" key="3">
    <source>
        <dbReference type="Proteomes" id="UP000179164"/>
    </source>
</evidence>
<gene>
    <name evidence="2" type="ORF">A2898_03855</name>
</gene>
<dbReference type="STRING" id="1798543.A2898_03855"/>
<comment type="caution">
    <text evidence="2">The sequence shown here is derived from an EMBL/GenBank/DDBJ whole genome shotgun (WGS) entry which is preliminary data.</text>
</comment>
<accession>A0A1G2B6P6</accession>